<name>A0ABR6WVH2_9FIRM</name>
<feature type="domain" description="Cupin type-2" evidence="1">
    <location>
        <begin position="34"/>
        <end position="98"/>
    </location>
</feature>
<dbReference type="InterPro" id="IPR014710">
    <property type="entry name" value="RmlC-like_jellyroll"/>
</dbReference>
<dbReference type="CDD" id="cd06981">
    <property type="entry name" value="cupin_reut_a1446"/>
    <property type="match status" value="1"/>
</dbReference>
<reference evidence="2 3" key="1">
    <citation type="journal article" date="2020" name="mSystems">
        <title>Defining Genomic and Predicted Metabolic Features of the Acetobacterium Genus.</title>
        <authorList>
            <person name="Ross D.E."/>
            <person name="Marshall C.W."/>
            <person name="Gulliver D."/>
            <person name="May H.D."/>
            <person name="Norman R.S."/>
        </authorList>
    </citation>
    <scope>NUCLEOTIDE SEQUENCE [LARGE SCALE GENOMIC DNA]</scope>
    <source>
        <strain evidence="2 3">DSM 8238</strain>
    </source>
</reference>
<evidence type="ECO:0000313" key="2">
    <source>
        <dbReference type="EMBL" id="MBC3804518.1"/>
    </source>
</evidence>
<accession>A0ABR6WVH2</accession>
<keyword evidence="3" id="KW-1185">Reference proteome</keyword>
<evidence type="ECO:0000259" key="1">
    <source>
        <dbReference type="Pfam" id="PF07883"/>
    </source>
</evidence>
<dbReference type="InterPro" id="IPR011051">
    <property type="entry name" value="RmlC_Cupin_sf"/>
</dbReference>
<organism evidence="2 3">
    <name type="scientific">Acetobacterium fimetarium</name>
    <dbReference type="NCBI Taxonomy" id="52691"/>
    <lineage>
        <taxon>Bacteria</taxon>
        <taxon>Bacillati</taxon>
        <taxon>Bacillota</taxon>
        <taxon>Clostridia</taxon>
        <taxon>Eubacteriales</taxon>
        <taxon>Eubacteriaceae</taxon>
        <taxon>Acetobacterium</taxon>
    </lineage>
</organism>
<gene>
    <name evidence="2" type="ORF">GH808_08735</name>
</gene>
<dbReference type="EMBL" id="WJBC01000011">
    <property type="protein sequence ID" value="MBC3804518.1"/>
    <property type="molecule type" value="Genomic_DNA"/>
</dbReference>
<evidence type="ECO:0000313" key="3">
    <source>
        <dbReference type="Proteomes" id="UP000603234"/>
    </source>
</evidence>
<protein>
    <submittedName>
        <fullName evidence="2">Cupin domain-containing protein</fullName>
    </submittedName>
</protein>
<proteinExistence type="predicted"/>
<dbReference type="InterPro" id="IPR013096">
    <property type="entry name" value="Cupin_2"/>
</dbReference>
<dbReference type="RefSeq" id="WP_186842404.1">
    <property type="nucleotide sequence ID" value="NZ_WJBC01000011.1"/>
</dbReference>
<comment type="caution">
    <text evidence="2">The sequence shown here is derived from an EMBL/GenBank/DDBJ whole genome shotgun (WGS) entry which is preliminary data.</text>
</comment>
<dbReference type="SUPFAM" id="SSF51182">
    <property type="entry name" value="RmlC-like cupins"/>
    <property type="match status" value="1"/>
</dbReference>
<dbReference type="Pfam" id="PF07883">
    <property type="entry name" value="Cupin_2"/>
    <property type="match status" value="1"/>
</dbReference>
<dbReference type="Gene3D" id="2.60.120.10">
    <property type="entry name" value="Jelly Rolls"/>
    <property type="match status" value="1"/>
</dbReference>
<sequence length="99" mass="11268">MNIFKLPDLPLADEVTNILIESETVRIERIISTGQTSDWYDQDQTEFVVLCAGNAELEFENGERIALASGETLLLHPHQKHRVAYTSSEPPCVWLCVFY</sequence>
<dbReference type="Proteomes" id="UP000603234">
    <property type="component" value="Unassembled WGS sequence"/>
</dbReference>